<evidence type="ECO:0000313" key="4">
    <source>
        <dbReference type="Proteomes" id="UP001199631"/>
    </source>
</evidence>
<dbReference type="InterPro" id="IPR052515">
    <property type="entry name" value="Gfo/Idh/MocA_Oxidoreductase"/>
</dbReference>
<dbReference type="Pfam" id="PF22725">
    <property type="entry name" value="GFO_IDH_MocA_C3"/>
    <property type="match status" value="1"/>
</dbReference>
<dbReference type="GO" id="GO:0000166">
    <property type="term" value="F:nucleotide binding"/>
    <property type="evidence" value="ECO:0007669"/>
    <property type="project" value="InterPro"/>
</dbReference>
<feature type="domain" description="GFO/IDH/MocA-like oxidoreductase" evidence="2">
    <location>
        <begin position="128"/>
        <end position="250"/>
    </location>
</feature>
<evidence type="ECO:0000313" key="3">
    <source>
        <dbReference type="EMBL" id="MCG3418156.1"/>
    </source>
</evidence>
<dbReference type="SUPFAM" id="SSF55347">
    <property type="entry name" value="Glyceraldehyde-3-phosphate dehydrogenase-like, C-terminal domain"/>
    <property type="match status" value="1"/>
</dbReference>
<dbReference type="EMBL" id="JAIFZM010000002">
    <property type="protein sequence ID" value="MCG3418156.1"/>
    <property type="molecule type" value="Genomic_DNA"/>
</dbReference>
<reference evidence="3 4" key="1">
    <citation type="journal article" date="2022" name="Evol. Bioinform. Online">
        <title>Draft Genome Sequence of Oceanobacillus jordanicus Strain GSFE11, a Halotolerant Plant Growth-Promoting Bacterial Endophyte Isolated From the Jordan Valley.</title>
        <authorList>
            <person name="Alhindi T."/>
            <person name="Albdaiwi R."/>
        </authorList>
    </citation>
    <scope>NUCLEOTIDE SEQUENCE [LARGE SCALE GENOMIC DNA]</scope>
    <source>
        <strain evidence="3 4">GSFE11</strain>
    </source>
</reference>
<sequence length="345" mass="38743">MNFAIIGCGFIAKKHAKAIQEVENANLVAVSDKLSSAMQPYVEEYGAEAYESLDEMLLREDIDVVSVCTPTGLHAPLAIKVANSKKHVILEKPIAMTLEETDEIIEACNRNEVKLSIVHPNRFRPVVKELRKILDQNLLGKISHANATVNWNRNQEYYDQAQWRGTKEFDGGVLMNQAIHNLDLLLWFMGEPEQIFSMEATRLRKIEAEDVSTGVIKFKSGALGLVEASTTSYGQNFEESITLFGEKGTVKIGGKNAIYFEHLEIEGVEDDEIIKIKEKIKEDPFGIPGHQCIIDDMLKAIEEDRQPAVSGEEGRKSLELVLSFYESAKSNQPIQLTKEKEYVNN</sequence>
<dbReference type="Gene3D" id="3.40.50.720">
    <property type="entry name" value="NAD(P)-binding Rossmann-like Domain"/>
    <property type="match status" value="1"/>
</dbReference>
<organism evidence="3 4">
    <name type="scientific">Oceanobacillus jordanicus</name>
    <dbReference type="NCBI Taxonomy" id="2867266"/>
    <lineage>
        <taxon>Bacteria</taxon>
        <taxon>Bacillati</taxon>
        <taxon>Bacillota</taxon>
        <taxon>Bacilli</taxon>
        <taxon>Bacillales</taxon>
        <taxon>Bacillaceae</taxon>
        <taxon>Oceanobacillus</taxon>
    </lineage>
</organism>
<dbReference type="Gene3D" id="3.30.360.10">
    <property type="entry name" value="Dihydrodipicolinate Reductase, domain 2"/>
    <property type="match status" value="1"/>
</dbReference>
<dbReference type="SUPFAM" id="SSF51735">
    <property type="entry name" value="NAD(P)-binding Rossmann-fold domains"/>
    <property type="match status" value="1"/>
</dbReference>
<proteinExistence type="predicted"/>
<name>A0AAW5B0S4_9BACI</name>
<dbReference type="InterPro" id="IPR055170">
    <property type="entry name" value="GFO_IDH_MocA-like_dom"/>
</dbReference>
<dbReference type="Proteomes" id="UP001199631">
    <property type="component" value="Unassembled WGS sequence"/>
</dbReference>
<dbReference type="Pfam" id="PF01408">
    <property type="entry name" value="GFO_IDH_MocA"/>
    <property type="match status" value="1"/>
</dbReference>
<keyword evidence="4" id="KW-1185">Reference proteome</keyword>
<dbReference type="AlphaFoldDB" id="A0AAW5B0S4"/>
<dbReference type="PANTHER" id="PTHR43249">
    <property type="entry name" value="UDP-N-ACETYL-2-AMINO-2-DEOXY-D-GLUCURONATE OXIDASE"/>
    <property type="match status" value="1"/>
</dbReference>
<evidence type="ECO:0000259" key="2">
    <source>
        <dbReference type="Pfam" id="PF22725"/>
    </source>
</evidence>
<evidence type="ECO:0000259" key="1">
    <source>
        <dbReference type="Pfam" id="PF01408"/>
    </source>
</evidence>
<dbReference type="InterPro" id="IPR000683">
    <property type="entry name" value="Gfo/Idh/MocA-like_OxRdtase_N"/>
</dbReference>
<accession>A0AAW5B0S4</accession>
<protein>
    <submittedName>
        <fullName evidence="3">Gfo/Idh/MocA family oxidoreductase</fullName>
    </submittedName>
</protein>
<dbReference type="PANTHER" id="PTHR43249:SF1">
    <property type="entry name" value="D-GLUCOSIDE 3-DEHYDROGENASE"/>
    <property type="match status" value="1"/>
</dbReference>
<comment type="caution">
    <text evidence="3">The sequence shown here is derived from an EMBL/GenBank/DDBJ whole genome shotgun (WGS) entry which is preliminary data.</text>
</comment>
<dbReference type="InterPro" id="IPR036291">
    <property type="entry name" value="NAD(P)-bd_dom_sf"/>
</dbReference>
<feature type="domain" description="Gfo/Idh/MocA-like oxidoreductase N-terminal" evidence="1">
    <location>
        <begin position="1"/>
        <end position="117"/>
    </location>
</feature>
<gene>
    <name evidence="3" type="ORF">K3T81_03230</name>
</gene>
<dbReference type="RefSeq" id="WP_238018199.1">
    <property type="nucleotide sequence ID" value="NZ_JAIFZM010000002.1"/>
</dbReference>